<evidence type="ECO:0000256" key="4">
    <source>
        <dbReference type="ARBA" id="ARBA00023136"/>
    </source>
</evidence>
<keyword evidence="2 5" id="KW-0812">Transmembrane</keyword>
<feature type="transmembrane region" description="Helical" evidence="5">
    <location>
        <begin position="42"/>
        <end position="63"/>
    </location>
</feature>
<dbReference type="Pfam" id="PF01925">
    <property type="entry name" value="TauE"/>
    <property type="match status" value="1"/>
</dbReference>
<keyword evidence="3 5" id="KW-1133">Transmembrane helix</keyword>
<evidence type="ECO:0000256" key="2">
    <source>
        <dbReference type="ARBA" id="ARBA00022692"/>
    </source>
</evidence>
<feature type="transmembrane region" description="Helical" evidence="5">
    <location>
        <begin position="256"/>
        <end position="274"/>
    </location>
</feature>
<dbReference type="Proteomes" id="UP000036458">
    <property type="component" value="Chromosome"/>
</dbReference>
<dbReference type="AlphaFoldDB" id="A0A0H4VUY2"/>
<reference evidence="6 7" key="1">
    <citation type="submission" date="2015-01" db="EMBL/GenBank/DDBJ databases">
        <title>Rufibacter sp./DG31D/ whole genome sequencing.</title>
        <authorList>
            <person name="Kim M.K."/>
            <person name="Srinivasan S."/>
            <person name="Lee J.-J."/>
        </authorList>
    </citation>
    <scope>NUCLEOTIDE SEQUENCE [LARGE SCALE GENOMIC DNA]</scope>
    <source>
        <strain evidence="6 7">DG31D</strain>
    </source>
</reference>
<dbReference type="KEGG" id="ruf:TH63_14320"/>
<sequence length="278" mass="30292">MTEILLFLVGVAVSAFGTMVGFGGGVFLVPILIIFFQFPIELAIGSAMCALLPGALVASIFNFREKSIDYVVASLLQLPAMLGTVIGAFLVAYIPVLPMQVFFALFVLSIGIYMLATYRKVQTRQRGMMYRINRMPTSFIRKNHPRHLAYRLNGSLMAFLGLCTGVIAGLFGIGGGFLQTPIMIKAFNIPSQIAISTSLFILIITSLSGISSHYWLGNIDWNQSIPLMLAFAVGALLGNILKKRQATTSRKSSERLIGIGLVLAGASVIIHIFLKYEF</sequence>
<feature type="transmembrane region" description="Helical" evidence="5">
    <location>
        <begin position="100"/>
        <end position="118"/>
    </location>
</feature>
<evidence type="ECO:0000313" key="7">
    <source>
        <dbReference type="Proteomes" id="UP000036458"/>
    </source>
</evidence>
<keyword evidence="5" id="KW-1003">Cell membrane</keyword>
<evidence type="ECO:0000256" key="5">
    <source>
        <dbReference type="RuleBase" id="RU363041"/>
    </source>
</evidence>
<keyword evidence="4 5" id="KW-0472">Membrane</keyword>
<evidence type="ECO:0000256" key="3">
    <source>
        <dbReference type="ARBA" id="ARBA00022989"/>
    </source>
</evidence>
<keyword evidence="7" id="KW-1185">Reference proteome</keyword>
<feature type="transmembrane region" description="Helical" evidence="5">
    <location>
        <begin position="7"/>
        <end position="36"/>
    </location>
</feature>
<dbReference type="InterPro" id="IPR051598">
    <property type="entry name" value="TSUP/Inactive_protease-like"/>
</dbReference>
<feature type="transmembrane region" description="Helical" evidence="5">
    <location>
        <begin position="224"/>
        <end position="241"/>
    </location>
</feature>
<feature type="transmembrane region" description="Helical" evidence="5">
    <location>
        <begin position="193"/>
        <end position="217"/>
    </location>
</feature>
<feature type="transmembrane region" description="Helical" evidence="5">
    <location>
        <begin position="70"/>
        <end position="94"/>
    </location>
</feature>
<dbReference type="GO" id="GO:0005886">
    <property type="term" value="C:plasma membrane"/>
    <property type="evidence" value="ECO:0007669"/>
    <property type="project" value="UniProtKB-SubCell"/>
</dbReference>
<accession>A0A0H4VUY2</accession>
<dbReference type="InterPro" id="IPR002781">
    <property type="entry name" value="TM_pro_TauE-like"/>
</dbReference>
<comment type="subcellular location">
    <subcellularLocation>
        <location evidence="5">Cell membrane</location>
        <topology evidence="5">Multi-pass membrane protein</topology>
    </subcellularLocation>
    <subcellularLocation>
        <location evidence="1">Membrane</location>
        <topology evidence="1">Multi-pass membrane protein</topology>
    </subcellularLocation>
</comment>
<protein>
    <recommendedName>
        <fullName evidence="5">Probable membrane transporter protein</fullName>
    </recommendedName>
</protein>
<dbReference type="PANTHER" id="PTHR43701:SF2">
    <property type="entry name" value="MEMBRANE TRANSPORTER PROTEIN YJNA-RELATED"/>
    <property type="match status" value="1"/>
</dbReference>
<dbReference type="PATRIC" id="fig|1379910.4.peg.3117"/>
<dbReference type="OrthoDB" id="9777163at2"/>
<name>A0A0H4VUY2_9BACT</name>
<evidence type="ECO:0000313" key="6">
    <source>
        <dbReference type="EMBL" id="AKQ47737.1"/>
    </source>
</evidence>
<proteinExistence type="inferred from homology"/>
<dbReference type="EMBL" id="CP010777">
    <property type="protein sequence ID" value="AKQ47737.1"/>
    <property type="molecule type" value="Genomic_DNA"/>
</dbReference>
<evidence type="ECO:0000256" key="1">
    <source>
        <dbReference type="ARBA" id="ARBA00004141"/>
    </source>
</evidence>
<feature type="transmembrane region" description="Helical" evidence="5">
    <location>
        <begin position="148"/>
        <end position="173"/>
    </location>
</feature>
<organism evidence="6 7">
    <name type="scientific">Rufibacter radiotolerans</name>
    <dbReference type="NCBI Taxonomy" id="1379910"/>
    <lineage>
        <taxon>Bacteria</taxon>
        <taxon>Pseudomonadati</taxon>
        <taxon>Bacteroidota</taxon>
        <taxon>Cytophagia</taxon>
        <taxon>Cytophagales</taxon>
        <taxon>Hymenobacteraceae</taxon>
        <taxon>Rufibacter</taxon>
    </lineage>
</organism>
<comment type="similarity">
    <text evidence="5">Belongs to the 4-toluene sulfonate uptake permease (TSUP) (TC 2.A.102) family.</text>
</comment>
<gene>
    <name evidence="6" type="ORF">TH63_14320</name>
</gene>
<dbReference type="PANTHER" id="PTHR43701">
    <property type="entry name" value="MEMBRANE TRANSPORTER PROTEIN MJ0441-RELATED"/>
    <property type="match status" value="1"/>
</dbReference>